<proteinExistence type="predicted"/>
<feature type="signal peptide" evidence="1">
    <location>
        <begin position="1"/>
        <end position="16"/>
    </location>
</feature>
<protein>
    <recommendedName>
        <fullName evidence="4">Secreted protein</fullName>
    </recommendedName>
</protein>
<comment type="caution">
    <text evidence="2">The sequence shown here is derived from an EMBL/GenBank/DDBJ whole genome shotgun (WGS) entry which is preliminary data.</text>
</comment>
<sequence>MAGSMWTFLLVSQVAGFFIRVLHLPEANAQVVGGKPLTPSVLAAEDQGVEDEAVPIPMATLAQFEVLVLAYSLDEESTSGLPVGVAVEAPHWTG</sequence>
<keyword evidence="3" id="KW-1185">Reference proteome</keyword>
<accession>A0AAD3SG11</accession>
<name>A0AAD3SG11_NEPGR</name>
<dbReference type="AlphaFoldDB" id="A0AAD3SG11"/>
<evidence type="ECO:0000313" key="2">
    <source>
        <dbReference type="EMBL" id="GMH10537.1"/>
    </source>
</evidence>
<evidence type="ECO:0000313" key="3">
    <source>
        <dbReference type="Proteomes" id="UP001279734"/>
    </source>
</evidence>
<evidence type="ECO:0008006" key="4">
    <source>
        <dbReference type="Google" id="ProtNLM"/>
    </source>
</evidence>
<dbReference type="EMBL" id="BSYO01000010">
    <property type="protein sequence ID" value="GMH10537.1"/>
    <property type="molecule type" value="Genomic_DNA"/>
</dbReference>
<organism evidence="2 3">
    <name type="scientific">Nepenthes gracilis</name>
    <name type="common">Slender pitcher plant</name>
    <dbReference type="NCBI Taxonomy" id="150966"/>
    <lineage>
        <taxon>Eukaryota</taxon>
        <taxon>Viridiplantae</taxon>
        <taxon>Streptophyta</taxon>
        <taxon>Embryophyta</taxon>
        <taxon>Tracheophyta</taxon>
        <taxon>Spermatophyta</taxon>
        <taxon>Magnoliopsida</taxon>
        <taxon>eudicotyledons</taxon>
        <taxon>Gunneridae</taxon>
        <taxon>Pentapetalae</taxon>
        <taxon>Caryophyllales</taxon>
        <taxon>Nepenthaceae</taxon>
        <taxon>Nepenthes</taxon>
    </lineage>
</organism>
<gene>
    <name evidence="2" type="ORF">Nepgr_012378</name>
</gene>
<evidence type="ECO:0000256" key="1">
    <source>
        <dbReference type="SAM" id="SignalP"/>
    </source>
</evidence>
<reference evidence="2" key="1">
    <citation type="submission" date="2023-05" db="EMBL/GenBank/DDBJ databases">
        <title>Nepenthes gracilis genome sequencing.</title>
        <authorList>
            <person name="Fukushima K."/>
        </authorList>
    </citation>
    <scope>NUCLEOTIDE SEQUENCE</scope>
    <source>
        <strain evidence="2">SING2019-196</strain>
    </source>
</reference>
<keyword evidence="1" id="KW-0732">Signal</keyword>
<feature type="chain" id="PRO_5041934730" description="Secreted protein" evidence="1">
    <location>
        <begin position="17"/>
        <end position="94"/>
    </location>
</feature>
<dbReference type="Proteomes" id="UP001279734">
    <property type="component" value="Unassembled WGS sequence"/>
</dbReference>